<protein>
    <recommendedName>
        <fullName evidence="2">DUF6708 domain-containing protein</fullName>
    </recommendedName>
</protein>
<dbReference type="KEGG" id="lpv:HYN51_00940"/>
<accession>A0A2Y9TU72</accession>
<evidence type="ECO:0000256" key="1">
    <source>
        <dbReference type="SAM" id="Phobius"/>
    </source>
</evidence>
<dbReference type="AlphaFoldDB" id="A0A2Y9TU72"/>
<dbReference type="Pfam" id="PF20455">
    <property type="entry name" value="DUF6708"/>
    <property type="match status" value="1"/>
</dbReference>
<proteinExistence type="predicted"/>
<dbReference type="EMBL" id="CP029185">
    <property type="protein sequence ID" value="AWH87247.1"/>
    <property type="molecule type" value="Genomic_DNA"/>
</dbReference>
<evidence type="ECO:0000313" key="3">
    <source>
        <dbReference type="EMBL" id="AWH87247.1"/>
    </source>
</evidence>
<evidence type="ECO:0000313" key="4">
    <source>
        <dbReference type="Proteomes" id="UP000244908"/>
    </source>
</evidence>
<dbReference type="Proteomes" id="UP000244908">
    <property type="component" value="Chromosome"/>
</dbReference>
<feature type="domain" description="DUF6708" evidence="2">
    <location>
        <begin position="113"/>
        <end position="302"/>
    </location>
</feature>
<keyword evidence="1" id="KW-1133">Transmembrane helix</keyword>
<reference evidence="3 4" key="1">
    <citation type="journal article" date="2019" name="Int. J. Syst. Evol. Microbiol.">
        <title>Limnobaculum parvum gen. nov., sp. nov., isolated from a freshwater lake.</title>
        <authorList>
            <person name="Baek C."/>
            <person name="Shin S.K."/>
            <person name="Yi H."/>
        </authorList>
    </citation>
    <scope>NUCLEOTIDE SEQUENCE [LARGE SCALE GENOMIC DNA]</scope>
    <source>
        <strain evidence="3 4">HYN0051</strain>
    </source>
</reference>
<keyword evidence="4" id="KW-1185">Reference proteome</keyword>
<keyword evidence="1" id="KW-0472">Membrane</keyword>
<feature type="transmembrane region" description="Helical" evidence="1">
    <location>
        <begin position="66"/>
        <end position="88"/>
    </location>
</feature>
<dbReference type="RefSeq" id="WP_108899338.1">
    <property type="nucleotide sequence ID" value="NZ_CP029185.2"/>
</dbReference>
<evidence type="ECO:0000259" key="2">
    <source>
        <dbReference type="Pfam" id="PF20455"/>
    </source>
</evidence>
<organism evidence="3 4">
    <name type="scientific">Limnobaculum parvum</name>
    <dbReference type="NCBI Taxonomy" id="2172103"/>
    <lineage>
        <taxon>Bacteria</taxon>
        <taxon>Pseudomonadati</taxon>
        <taxon>Pseudomonadota</taxon>
        <taxon>Gammaproteobacteria</taxon>
        <taxon>Enterobacterales</taxon>
        <taxon>Budviciaceae</taxon>
        <taxon>Limnobaculum</taxon>
    </lineage>
</organism>
<name>A0A2Y9TU72_9GAMM</name>
<dbReference type="InterPro" id="IPR046554">
    <property type="entry name" value="DUF6708"/>
</dbReference>
<sequence>MIYYEGKVRKALRANEIEGRYSQYKKVKLETLGTTFLDAGYSTVRLNSSYLETADREYDDRGTDTFTVLVVSLVLLIGGGALACKMYITGYDYNAFLSDIPYIALVMVIFTFVLLMTVLLAMKDIFSYTHYPIRFNRKTRMVHLFLRKGIRKREVVSVPWDEIIFCSDKFMYMLGANQWGISGHILSKDKAQVEQTFQLGYSSFLKPMVDSYWEFIRRYMEEGPEAVKDAIPFYIPVEKRKETFKEGFVHLFAPGNPRGIFSLSGVFMAFIHSTSALGRFVAMKTSKIPVWPQEIEEQCQIEPSDPINLSAENNPTWTWRKGWVPYHKGINK</sequence>
<gene>
    <name evidence="3" type="ORF">HYN51_00940</name>
</gene>
<feature type="transmembrane region" description="Helical" evidence="1">
    <location>
        <begin position="100"/>
        <end position="122"/>
    </location>
</feature>
<dbReference type="OrthoDB" id="6050524at2"/>
<keyword evidence="1" id="KW-0812">Transmembrane</keyword>